<sequence length="92" mass="10678">MSMKRAPKSVPPKPETFKPEKENKKAEEAVMKKVEADTPKMDKEEEKVEEKKAGMYDPWADILFGRPAPSKSVDSKDADEMKEQTNRGFWWF</sequence>
<dbReference type="AlphaFoldDB" id="A0A1X9M802"/>
<dbReference type="EMBL" id="CP020814">
    <property type="protein sequence ID" value="ARK29559.1"/>
    <property type="molecule type" value="Genomic_DNA"/>
</dbReference>
<protein>
    <submittedName>
        <fullName evidence="2">Uncharacterized protein</fullName>
    </submittedName>
</protein>
<reference evidence="2 3" key="1">
    <citation type="submission" date="2017-04" db="EMBL/GenBank/DDBJ databases">
        <title>Bacillus krulwichiae AM31D Genome sequencing and assembly.</title>
        <authorList>
            <person name="Krulwich T.A."/>
            <person name="Anastor L."/>
            <person name="Ehrlich R."/>
            <person name="Ehrlich G.D."/>
            <person name="Janto B."/>
        </authorList>
    </citation>
    <scope>NUCLEOTIDE SEQUENCE [LARGE SCALE GENOMIC DNA]</scope>
    <source>
        <strain evidence="2 3">AM31D</strain>
    </source>
</reference>
<dbReference type="Proteomes" id="UP000193006">
    <property type="component" value="Chromosome"/>
</dbReference>
<evidence type="ECO:0000256" key="1">
    <source>
        <dbReference type="SAM" id="MobiDB-lite"/>
    </source>
</evidence>
<gene>
    <name evidence="2" type="ORF">BkAM31D_06615</name>
</gene>
<keyword evidence="3" id="KW-1185">Reference proteome</keyword>
<proteinExistence type="predicted"/>
<feature type="region of interest" description="Disordered" evidence="1">
    <location>
        <begin position="1"/>
        <end position="92"/>
    </location>
</feature>
<organism evidence="2 3">
    <name type="scientific">Halalkalibacter krulwichiae</name>
    <dbReference type="NCBI Taxonomy" id="199441"/>
    <lineage>
        <taxon>Bacteria</taxon>
        <taxon>Bacillati</taxon>
        <taxon>Bacillota</taxon>
        <taxon>Bacilli</taxon>
        <taxon>Bacillales</taxon>
        <taxon>Bacillaceae</taxon>
        <taxon>Halalkalibacter</taxon>
    </lineage>
</organism>
<evidence type="ECO:0000313" key="3">
    <source>
        <dbReference type="Proteomes" id="UP000193006"/>
    </source>
</evidence>
<dbReference type="RefSeq" id="WP_066154217.1">
    <property type="nucleotide sequence ID" value="NZ_CP020814.1"/>
</dbReference>
<accession>A0A1X9M802</accession>
<name>A0A1X9M802_9BACI</name>
<feature type="compositionally biased region" description="Basic and acidic residues" evidence="1">
    <location>
        <begin position="15"/>
        <end position="54"/>
    </location>
</feature>
<dbReference type="KEGG" id="bkw:BkAM31D_06615"/>
<feature type="compositionally biased region" description="Basic and acidic residues" evidence="1">
    <location>
        <begin position="73"/>
        <end position="85"/>
    </location>
</feature>
<evidence type="ECO:0000313" key="2">
    <source>
        <dbReference type="EMBL" id="ARK29559.1"/>
    </source>
</evidence>